<feature type="transmembrane region" description="Helical" evidence="8">
    <location>
        <begin position="262"/>
        <end position="282"/>
    </location>
</feature>
<evidence type="ECO:0000256" key="1">
    <source>
        <dbReference type="ARBA" id="ARBA00004651"/>
    </source>
</evidence>
<feature type="transmembrane region" description="Helical" evidence="8">
    <location>
        <begin position="94"/>
        <end position="123"/>
    </location>
</feature>
<evidence type="ECO:0000256" key="4">
    <source>
        <dbReference type="ARBA" id="ARBA00022679"/>
    </source>
</evidence>
<feature type="transmembrane region" description="Helical" evidence="8">
    <location>
        <begin position="232"/>
        <end position="255"/>
    </location>
</feature>
<dbReference type="GO" id="GO:0016763">
    <property type="term" value="F:pentosyltransferase activity"/>
    <property type="evidence" value="ECO:0007669"/>
    <property type="project" value="TreeGrafter"/>
</dbReference>
<dbReference type="InterPro" id="IPR038731">
    <property type="entry name" value="RgtA/B/C-like"/>
</dbReference>
<keyword evidence="2" id="KW-1003">Cell membrane</keyword>
<keyword evidence="7 8" id="KW-0472">Membrane</keyword>
<evidence type="ECO:0000313" key="11">
    <source>
        <dbReference type="Proteomes" id="UP000586827"/>
    </source>
</evidence>
<evidence type="ECO:0000313" key="10">
    <source>
        <dbReference type="EMBL" id="NNH69548.1"/>
    </source>
</evidence>
<dbReference type="GO" id="GO:0009103">
    <property type="term" value="P:lipopolysaccharide biosynthetic process"/>
    <property type="evidence" value="ECO:0007669"/>
    <property type="project" value="UniProtKB-ARBA"/>
</dbReference>
<feature type="domain" description="Glycosyltransferase RgtA/B/C/D-like" evidence="9">
    <location>
        <begin position="41"/>
        <end position="202"/>
    </location>
</feature>
<keyword evidence="4 10" id="KW-0808">Transferase</keyword>
<feature type="transmembrane region" description="Helical" evidence="8">
    <location>
        <begin position="143"/>
        <end position="172"/>
    </location>
</feature>
<dbReference type="GO" id="GO:0005886">
    <property type="term" value="C:plasma membrane"/>
    <property type="evidence" value="ECO:0007669"/>
    <property type="project" value="UniProtKB-SubCell"/>
</dbReference>
<dbReference type="RefSeq" id="WP_067526435.1">
    <property type="nucleotide sequence ID" value="NZ_JABELX010000003.1"/>
</dbReference>
<comment type="caution">
    <text evidence="10">The sequence shown here is derived from an EMBL/GenBank/DDBJ whole genome shotgun (WGS) entry which is preliminary data.</text>
</comment>
<dbReference type="AlphaFoldDB" id="A0A849BWN2"/>
<proteinExistence type="predicted"/>
<dbReference type="EMBL" id="JABELX010000003">
    <property type="protein sequence ID" value="NNH69548.1"/>
    <property type="molecule type" value="Genomic_DNA"/>
</dbReference>
<keyword evidence="6 8" id="KW-1133">Transmembrane helix</keyword>
<keyword evidence="3" id="KW-0328">Glycosyltransferase</keyword>
<evidence type="ECO:0000256" key="5">
    <source>
        <dbReference type="ARBA" id="ARBA00022692"/>
    </source>
</evidence>
<evidence type="ECO:0000259" key="9">
    <source>
        <dbReference type="Pfam" id="PF13231"/>
    </source>
</evidence>
<name>A0A849BWN2_9NOCA</name>
<sequence>MYWIAGIFAALLGALANGYGYHRDEMYFLASGRRLDWGYADQPPLTPLLARAMLAIDADSLIVLRLPAIAAATVIVICAGLAAKELGGGRIAQVLASGSVASAALVMVAGHTLGTTVIDLAVWSGVLVAVLRLLRPESEPRTWLLVGLLAGVGLQNKALMAVPLAVLAAAVAVLGPRKIFATRYFALALAIATLIVLPYLCWQAAHGWPQWEVSRAVAGGSSGTSDTPLTFVLLQFGLIGPLLVPLWLYGLWWLARRPRYRAFALTYGLLFVVYGITGGKAYYLGGMYPLLLAAGAVGIERWLAASDRSGVDRRTRRVALGSVVVVTAVGSALLFLPVLPVTAVPDSPVLAVNYDAGETIGWPDYVRQIAEVRSEVAPDAELLTANYGEAAAIEHFGTQYGLPTPHSGHNAYWWWGPPTDGRPVITIGLSLERVQTLCAEPELVGRLDNGLGVDNDEQNQPMFLCRTLREPWSEHWPMMRHIG</sequence>
<gene>
    <name evidence="10" type="ORF">HLB23_06645</name>
</gene>
<evidence type="ECO:0000256" key="2">
    <source>
        <dbReference type="ARBA" id="ARBA00022475"/>
    </source>
</evidence>
<dbReference type="PANTHER" id="PTHR33908">
    <property type="entry name" value="MANNOSYLTRANSFERASE YKCB-RELATED"/>
    <property type="match status" value="1"/>
</dbReference>
<evidence type="ECO:0000256" key="6">
    <source>
        <dbReference type="ARBA" id="ARBA00022989"/>
    </source>
</evidence>
<organism evidence="10 11">
    <name type="scientific">Nocardia uniformis</name>
    <dbReference type="NCBI Taxonomy" id="53432"/>
    <lineage>
        <taxon>Bacteria</taxon>
        <taxon>Bacillati</taxon>
        <taxon>Actinomycetota</taxon>
        <taxon>Actinomycetes</taxon>
        <taxon>Mycobacteriales</taxon>
        <taxon>Nocardiaceae</taxon>
        <taxon>Nocardia</taxon>
    </lineage>
</organism>
<keyword evidence="5 8" id="KW-0812">Transmembrane</keyword>
<dbReference type="Proteomes" id="UP000586827">
    <property type="component" value="Unassembled WGS sequence"/>
</dbReference>
<dbReference type="InterPro" id="IPR050297">
    <property type="entry name" value="LipidA_mod_glycosyltrf_83"/>
</dbReference>
<protein>
    <submittedName>
        <fullName evidence="10">Glycosyltransferase family 39 protein</fullName>
    </submittedName>
</protein>
<feature type="transmembrane region" description="Helical" evidence="8">
    <location>
        <begin position="184"/>
        <end position="205"/>
    </location>
</feature>
<comment type="subcellular location">
    <subcellularLocation>
        <location evidence="1">Cell membrane</location>
        <topology evidence="1">Multi-pass membrane protein</topology>
    </subcellularLocation>
</comment>
<feature type="transmembrane region" description="Helical" evidence="8">
    <location>
        <begin position="288"/>
        <end position="306"/>
    </location>
</feature>
<dbReference type="Pfam" id="PF13231">
    <property type="entry name" value="PMT_2"/>
    <property type="match status" value="1"/>
</dbReference>
<evidence type="ECO:0000256" key="7">
    <source>
        <dbReference type="ARBA" id="ARBA00023136"/>
    </source>
</evidence>
<feature type="transmembrane region" description="Helical" evidence="8">
    <location>
        <begin position="62"/>
        <end position="82"/>
    </location>
</feature>
<evidence type="ECO:0000256" key="8">
    <source>
        <dbReference type="SAM" id="Phobius"/>
    </source>
</evidence>
<feature type="transmembrane region" description="Helical" evidence="8">
    <location>
        <begin position="318"/>
        <end position="339"/>
    </location>
</feature>
<reference evidence="10 11" key="1">
    <citation type="submission" date="2020-05" db="EMBL/GenBank/DDBJ databases">
        <title>MicrobeNet Type strains.</title>
        <authorList>
            <person name="Nicholson A.C."/>
        </authorList>
    </citation>
    <scope>NUCLEOTIDE SEQUENCE [LARGE SCALE GENOMIC DNA]</scope>
    <source>
        <strain evidence="10 11">JCM 3224</strain>
    </source>
</reference>
<dbReference type="PANTHER" id="PTHR33908:SF11">
    <property type="entry name" value="MEMBRANE PROTEIN"/>
    <property type="match status" value="1"/>
</dbReference>
<keyword evidence="11" id="KW-1185">Reference proteome</keyword>
<evidence type="ECO:0000256" key="3">
    <source>
        <dbReference type="ARBA" id="ARBA00022676"/>
    </source>
</evidence>
<accession>A0A849BWN2</accession>